<dbReference type="Gene3D" id="3.40.50.300">
    <property type="entry name" value="P-loop containing nucleotide triphosphate hydrolases"/>
    <property type="match status" value="2"/>
</dbReference>
<gene>
    <name evidence="6" type="primary">RvY_10506-1</name>
    <name evidence="6" type="synonym">RvY_10506.1</name>
    <name evidence="6" type="ORF">RvY_10506</name>
</gene>
<evidence type="ECO:0000313" key="6">
    <source>
        <dbReference type="EMBL" id="GAU99514.1"/>
    </source>
</evidence>
<proteinExistence type="predicted"/>
<evidence type="ECO:0000256" key="4">
    <source>
        <dbReference type="ARBA" id="ARBA00022840"/>
    </source>
</evidence>
<dbReference type="OrthoDB" id="2285229at2759"/>
<dbReference type="CDD" id="cd18808">
    <property type="entry name" value="SF1_C_Upf1"/>
    <property type="match status" value="1"/>
</dbReference>
<evidence type="ECO:0000313" key="7">
    <source>
        <dbReference type="Proteomes" id="UP000186922"/>
    </source>
</evidence>
<keyword evidence="7" id="KW-1185">Reference proteome</keyword>
<evidence type="ECO:0000259" key="5">
    <source>
        <dbReference type="SMART" id="SM00382"/>
    </source>
</evidence>
<dbReference type="GO" id="GO:0016604">
    <property type="term" value="C:nuclear body"/>
    <property type="evidence" value="ECO:0007669"/>
    <property type="project" value="TreeGrafter"/>
</dbReference>
<dbReference type="SUPFAM" id="SSF52540">
    <property type="entry name" value="P-loop containing nucleoside triphosphate hydrolases"/>
    <property type="match status" value="1"/>
</dbReference>
<protein>
    <recommendedName>
        <fullName evidence="5">AAA+ ATPase domain-containing protein</fullName>
    </recommendedName>
</protein>
<keyword evidence="3" id="KW-0347">Helicase</keyword>
<evidence type="ECO:0000256" key="2">
    <source>
        <dbReference type="ARBA" id="ARBA00022801"/>
    </source>
</evidence>
<dbReference type="InterPro" id="IPR047187">
    <property type="entry name" value="SF1_C_Upf1"/>
</dbReference>
<dbReference type="PANTHER" id="PTHR10887">
    <property type="entry name" value="DNA2/NAM7 HELICASE FAMILY"/>
    <property type="match status" value="1"/>
</dbReference>
<dbReference type="InterPro" id="IPR003593">
    <property type="entry name" value="AAA+_ATPase"/>
</dbReference>
<dbReference type="GO" id="GO:0005524">
    <property type="term" value="F:ATP binding"/>
    <property type="evidence" value="ECO:0007669"/>
    <property type="project" value="UniProtKB-KW"/>
</dbReference>
<keyword evidence="1" id="KW-0547">Nucleotide-binding</keyword>
<dbReference type="AlphaFoldDB" id="A0A1D1VCZ3"/>
<dbReference type="GO" id="GO:0016787">
    <property type="term" value="F:hydrolase activity"/>
    <property type="evidence" value="ECO:0007669"/>
    <property type="project" value="UniProtKB-KW"/>
</dbReference>
<dbReference type="GO" id="GO:0004386">
    <property type="term" value="F:helicase activity"/>
    <property type="evidence" value="ECO:0007669"/>
    <property type="project" value="UniProtKB-KW"/>
</dbReference>
<dbReference type="GO" id="GO:0006369">
    <property type="term" value="P:termination of RNA polymerase II transcription"/>
    <property type="evidence" value="ECO:0007669"/>
    <property type="project" value="TreeGrafter"/>
</dbReference>
<dbReference type="GO" id="GO:0005694">
    <property type="term" value="C:chromosome"/>
    <property type="evidence" value="ECO:0007669"/>
    <property type="project" value="UniProtKB-ARBA"/>
</dbReference>
<keyword evidence="4" id="KW-0067">ATP-binding</keyword>
<accession>A0A1D1VCZ3</accession>
<dbReference type="Proteomes" id="UP000186922">
    <property type="component" value="Unassembled WGS sequence"/>
</dbReference>
<dbReference type="FunFam" id="3.40.50.300:FF:000326">
    <property type="entry name" value="P-loop containing nucleoside triphosphate hydrolase"/>
    <property type="match status" value="1"/>
</dbReference>
<evidence type="ECO:0000256" key="3">
    <source>
        <dbReference type="ARBA" id="ARBA00022806"/>
    </source>
</evidence>
<reference evidence="6 7" key="1">
    <citation type="journal article" date="2016" name="Nat. Commun.">
        <title>Extremotolerant tardigrade genome and improved radiotolerance of human cultured cells by tardigrade-unique protein.</title>
        <authorList>
            <person name="Hashimoto T."/>
            <person name="Horikawa D.D."/>
            <person name="Saito Y."/>
            <person name="Kuwahara H."/>
            <person name="Kozuka-Hata H."/>
            <person name="Shin-I T."/>
            <person name="Minakuchi Y."/>
            <person name="Ohishi K."/>
            <person name="Motoyama A."/>
            <person name="Aizu T."/>
            <person name="Enomoto A."/>
            <person name="Kondo K."/>
            <person name="Tanaka S."/>
            <person name="Hara Y."/>
            <person name="Koshikawa S."/>
            <person name="Sagara H."/>
            <person name="Miura T."/>
            <person name="Yokobori S."/>
            <person name="Miyagawa K."/>
            <person name="Suzuki Y."/>
            <person name="Kubo T."/>
            <person name="Oyama M."/>
            <person name="Kohara Y."/>
            <person name="Fujiyama A."/>
            <person name="Arakawa K."/>
            <person name="Katayama T."/>
            <person name="Toyoda A."/>
            <person name="Kunieda T."/>
        </authorList>
    </citation>
    <scope>NUCLEOTIDE SEQUENCE [LARGE SCALE GENOMIC DNA]</scope>
    <source>
        <strain evidence="6 7">YOKOZUNA-1</strain>
    </source>
</reference>
<dbReference type="GO" id="GO:0001147">
    <property type="term" value="F:transcription termination site sequence-specific DNA binding"/>
    <property type="evidence" value="ECO:0007669"/>
    <property type="project" value="TreeGrafter"/>
</dbReference>
<name>A0A1D1VCZ3_RAMVA</name>
<dbReference type="STRING" id="947166.A0A1D1VCZ3"/>
<dbReference type="InterPro" id="IPR041677">
    <property type="entry name" value="DNA2/NAM7_AAA_11"/>
</dbReference>
<dbReference type="Pfam" id="PF13086">
    <property type="entry name" value="AAA_11"/>
    <property type="match status" value="2"/>
</dbReference>
<comment type="caution">
    <text evidence="6">The sequence shown here is derived from an EMBL/GenBank/DDBJ whole genome shotgun (WGS) entry which is preliminary data.</text>
</comment>
<evidence type="ECO:0000256" key="1">
    <source>
        <dbReference type="ARBA" id="ARBA00022741"/>
    </source>
</evidence>
<dbReference type="EMBL" id="BDGG01000005">
    <property type="protein sequence ID" value="GAU99514.1"/>
    <property type="molecule type" value="Genomic_DNA"/>
</dbReference>
<keyword evidence="2" id="KW-0378">Hydrolase</keyword>
<dbReference type="PANTHER" id="PTHR10887:SF495">
    <property type="entry name" value="HELICASE SENATAXIN ISOFORM X1-RELATED"/>
    <property type="match status" value="1"/>
</dbReference>
<dbReference type="InterPro" id="IPR027417">
    <property type="entry name" value="P-loop_NTPase"/>
</dbReference>
<dbReference type="Pfam" id="PF13087">
    <property type="entry name" value="AAA_12"/>
    <property type="match status" value="1"/>
</dbReference>
<sequence length="753" mass="85439">MDISETSLQYFASTIVTLVLQKSFSDYRSKASEPFEQFMQTLPSKSSKPPVTFSSKDEFVEHTEPCLVREAFRSVRNAALRHIPERAIWYEFQVASFTNQEFVACSGRGMRRIRLNLTGRAAQHDDAQWNVVLVLVTTGPVRNAKIQLGFVHKEVRQRTEGNRGQKCLDLWLPDGSPRSPSPGDTGRIAQLTPFMSVYRQCWALSMFLPQPSQSYLYRHHYASWDMDTREAPLMEAFLSLPASSYRSSKHQFGDRHDKMLVNVNETQKRIVKDFAYSVIAEDRKIILGLQGPPGTGKSATIATLVKLLVKAKPGIKILIAAPSNAAVDSVGCRIAALQDALDVRREQKRIETFRAWEKREADRIARHLRKKAEASVFRKLFDFFFGDETAVAEPMPVFVDVSPTYDLVRLGFGEKISIDMKKYSVEERMPNFLKWCGYPAVLNENVRGNIFLSTLNSCASYRVTKIHQLIKFDVVIVDEAGQALQLDTLIPVTILRVKKLILIGDQNQLSATVLDGENDRVDYARSWLERIGMHFENDISRMLPMLDVQYRMHPLICAFPSAEFYRGALKTGPKVIENSKKWKLLPLKFFNLVESREAQDGTSKFNDNEVKFIGQFLAECMTHEGSQQNYAVITGYEAQRSRLVDYLRACHLGNVRVSTVDGFQGQENKVIIISCVRAGRGGIGFLKDRKRLNVALTRAQHSVFIVGHRSTLQAHSIWKNFFNQPNLGKNVVAVPSSYKMSRLVKDHVLKPAQ</sequence>
<feature type="domain" description="AAA+ ATPase" evidence="5">
    <location>
        <begin position="283"/>
        <end position="532"/>
    </location>
</feature>
<dbReference type="SMART" id="SM00382">
    <property type="entry name" value="AAA"/>
    <property type="match status" value="1"/>
</dbReference>
<dbReference type="InterPro" id="IPR045055">
    <property type="entry name" value="DNA2/NAM7-like"/>
</dbReference>
<organism evidence="6 7">
    <name type="scientific">Ramazzottius varieornatus</name>
    <name type="common">Water bear</name>
    <name type="synonym">Tardigrade</name>
    <dbReference type="NCBI Taxonomy" id="947166"/>
    <lineage>
        <taxon>Eukaryota</taxon>
        <taxon>Metazoa</taxon>
        <taxon>Ecdysozoa</taxon>
        <taxon>Tardigrada</taxon>
        <taxon>Eutardigrada</taxon>
        <taxon>Parachela</taxon>
        <taxon>Hypsibioidea</taxon>
        <taxon>Ramazzottiidae</taxon>
        <taxon>Ramazzottius</taxon>
    </lineage>
</organism>
<dbReference type="InterPro" id="IPR041679">
    <property type="entry name" value="DNA2/NAM7-like_C"/>
</dbReference>